<reference evidence="1 2" key="1">
    <citation type="submission" date="2022-12" db="EMBL/GenBank/DDBJ databases">
        <title>Chromosome-level genome of Tegillarca granosa.</title>
        <authorList>
            <person name="Kim J."/>
        </authorList>
    </citation>
    <scope>NUCLEOTIDE SEQUENCE [LARGE SCALE GENOMIC DNA]</scope>
    <source>
        <strain evidence="1">Teg-2019</strain>
        <tissue evidence="1">Adductor muscle</tissue>
    </source>
</reference>
<evidence type="ECO:0000313" key="2">
    <source>
        <dbReference type="Proteomes" id="UP001217089"/>
    </source>
</evidence>
<keyword evidence="2" id="KW-1185">Reference proteome</keyword>
<sequence>MSIENLKRQLLKKSKPTRIYSTHKIVPNIDINADHLSVLVIYVSYLCGFNGVPDHRQNILLRRLAGHCRSED</sequence>
<dbReference type="Proteomes" id="UP001217089">
    <property type="component" value="Unassembled WGS sequence"/>
</dbReference>
<evidence type="ECO:0000313" key="1">
    <source>
        <dbReference type="EMBL" id="KAJ8316933.1"/>
    </source>
</evidence>
<name>A0ABQ9FMJ5_TEGGR</name>
<accession>A0ABQ9FMJ5</accession>
<proteinExistence type="predicted"/>
<organism evidence="1 2">
    <name type="scientific">Tegillarca granosa</name>
    <name type="common">Malaysian cockle</name>
    <name type="synonym">Anadara granosa</name>
    <dbReference type="NCBI Taxonomy" id="220873"/>
    <lineage>
        <taxon>Eukaryota</taxon>
        <taxon>Metazoa</taxon>
        <taxon>Spiralia</taxon>
        <taxon>Lophotrochozoa</taxon>
        <taxon>Mollusca</taxon>
        <taxon>Bivalvia</taxon>
        <taxon>Autobranchia</taxon>
        <taxon>Pteriomorphia</taxon>
        <taxon>Arcoida</taxon>
        <taxon>Arcoidea</taxon>
        <taxon>Arcidae</taxon>
        <taxon>Tegillarca</taxon>
    </lineage>
</organism>
<dbReference type="EMBL" id="JARBDR010000246">
    <property type="protein sequence ID" value="KAJ8316933.1"/>
    <property type="molecule type" value="Genomic_DNA"/>
</dbReference>
<comment type="caution">
    <text evidence="1">The sequence shown here is derived from an EMBL/GenBank/DDBJ whole genome shotgun (WGS) entry which is preliminary data.</text>
</comment>
<protein>
    <submittedName>
        <fullName evidence="1">Uncharacterized protein</fullName>
    </submittedName>
</protein>
<gene>
    <name evidence="1" type="ORF">KUTeg_004837</name>
</gene>